<dbReference type="Pfam" id="PF13558">
    <property type="entry name" value="SbcC_Walker_B"/>
    <property type="match status" value="1"/>
</dbReference>
<evidence type="ECO:0000256" key="4">
    <source>
        <dbReference type="ARBA" id="ARBA00022829"/>
    </source>
</evidence>
<dbReference type="Gene3D" id="1.20.58.850">
    <property type="match status" value="1"/>
</dbReference>
<dbReference type="GO" id="GO:0009295">
    <property type="term" value="C:nucleoid"/>
    <property type="evidence" value="ECO:0007669"/>
    <property type="project" value="UniProtKB-SubCell"/>
</dbReference>
<dbReference type="Gene3D" id="3.30.70.3500">
    <property type="entry name" value="MukB, hinge domain"/>
    <property type="match status" value="1"/>
</dbReference>
<dbReference type="RefSeq" id="WP_113867001.1">
    <property type="nucleotide sequence ID" value="NZ_AGJP01000001.1"/>
</dbReference>
<dbReference type="InterPro" id="IPR050308">
    <property type="entry name" value="MukB/SMC"/>
</dbReference>
<dbReference type="GO" id="GO:0030261">
    <property type="term" value="P:chromosome condensation"/>
    <property type="evidence" value="ECO:0007669"/>
    <property type="project" value="UniProtKB-KW"/>
</dbReference>
<feature type="coiled-coil region" evidence="10">
    <location>
        <begin position="1075"/>
        <end position="1116"/>
    </location>
</feature>
<dbReference type="OrthoDB" id="6722439at2"/>
<feature type="domain" description="MukB N-terminal" evidence="11">
    <location>
        <begin position="2"/>
        <end position="227"/>
    </location>
</feature>
<evidence type="ECO:0000259" key="11">
    <source>
        <dbReference type="Pfam" id="PF04310"/>
    </source>
</evidence>
<evidence type="ECO:0000256" key="8">
    <source>
        <dbReference type="ARBA" id="ARBA00023125"/>
    </source>
</evidence>
<dbReference type="GO" id="GO:0005737">
    <property type="term" value="C:cytoplasm"/>
    <property type="evidence" value="ECO:0007669"/>
    <property type="project" value="UniProtKB-UniRule"/>
</dbReference>
<keyword evidence="1 10" id="KW-0963">Cytoplasm</keyword>
<dbReference type="GO" id="GO:0007059">
    <property type="term" value="P:chromosome segregation"/>
    <property type="evidence" value="ECO:0007669"/>
    <property type="project" value="UniProtKB-UniRule"/>
</dbReference>
<protein>
    <recommendedName>
        <fullName evidence="10">Chromosome partition protein MukB</fullName>
    </recommendedName>
    <alternativeName>
        <fullName evidence="10">Structural maintenance of chromosome-related protein</fullName>
    </alternativeName>
</protein>
<feature type="region of interest" description="Flexible hinge" evidence="10">
    <location>
        <begin position="666"/>
        <end position="783"/>
    </location>
</feature>
<keyword evidence="3 10" id="KW-0547">Nucleotide-binding</keyword>
<evidence type="ECO:0000256" key="7">
    <source>
        <dbReference type="ARBA" id="ARBA00023067"/>
    </source>
</evidence>
<dbReference type="InterPro" id="IPR042501">
    <property type="entry name" value="MukB_hinge_sf"/>
</dbReference>
<dbReference type="NCBIfam" id="NF003422">
    <property type="entry name" value="PRK04863.1"/>
    <property type="match status" value="1"/>
</dbReference>
<gene>
    <name evidence="10" type="primary">mukB</name>
    <name evidence="13" type="ORF">DES54_12010</name>
</gene>
<evidence type="ECO:0000256" key="6">
    <source>
        <dbReference type="ARBA" id="ARBA00023054"/>
    </source>
</evidence>
<comment type="similarity">
    <text evidence="10">Belongs to the SMC family. MukB subfamily.</text>
</comment>
<keyword evidence="14" id="KW-1185">Reference proteome</keyword>
<dbReference type="InterPro" id="IPR027417">
    <property type="entry name" value="P-loop_NTPase"/>
</dbReference>
<dbReference type="GO" id="GO:0006260">
    <property type="term" value="P:DNA replication"/>
    <property type="evidence" value="ECO:0007669"/>
    <property type="project" value="UniProtKB-UniRule"/>
</dbReference>
<comment type="domain">
    <text evidence="10">The hinge domain, which separates the large intramolecular coiled coil regions, allows the homodimerization, forming a V-shaped homodimer.</text>
</comment>
<reference evidence="13 14" key="1">
    <citation type="submission" date="2018-06" db="EMBL/GenBank/DDBJ databases">
        <title>Genomic Encyclopedia of Type Strains, Phase IV (KMG-IV): sequencing the most valuable type-strain genomes for metagenomic binning, comparative biology and taxonomic classification.</title>
        <authorList>
            <person name="Goeker M."/>
        </authorList>
    </citation>
    <scope>NUCLEOTIDE SEQUENCE [LARGE SCALE GENOMIC DNA]</scope>
    <source>
        <strain evidence="13 14">DSM 30166</strain>
    </source>
</reference>
<dbReference type="Gene3D" id="1.20.5.420">
    <property type="entry name" value="Immunoglobulin FC, subunit C"/>
    <property type="match status" value="1"/>
</dbReference>
<evidence type="ECO:0000259" key="12">
    <source>
        <dbReference type="Pfam" id="PF16330"/>
    </source>
</evidence>
<organism evidence="13 14">
    <name type="scientific">Brenneria salicis ATCC 15712 = DSM 30166</name>
    <dbReference type="NCBI Taxonomy" id="714314"/>
    <lineage>
        <taxon>Bacteria</taxon>
        <taxon>Pseudomonadati</taxon>
        <taxon>Pseudomonadota</taxon>
        <taxon>Gammaproteobacteria</taxon>
        <taxon>Enterobacterales</taxon>
        <taxon>Pectobacteriaceae</taxon>
        <taxon>Brenneria</taxon>
    </lineage>
</organism>
<keyword evidence="6 10" id="KW-0175">Coiled coil</keyword>
<dbReference type="PANTHER" id="PTHR42963">
    <property type="entry name" value="CHROMOSOME PARTITION PROTEIN MUKB"/>
    <property type="match status" value="1"/>
</dbReference>
<dbReference type="GO" id="GO:0003677">
    <property type="term" value="F:DNA binding"/>
    <property type="evidence" value="ECO:0007669"/>
    <property type="project" value="UniProtKB-UniRule"/>
</dbReference>
<keyword evidence="5 10" id="KW-0067">ATP-binding</keyword>
<feature type="binding site" evidence="10">
    <location>
        <begin position="34"/>
        <end position="41"/>
    </location>
    <ligand>
        <name>ATP</name>
        <dbReference type="ChEBI" id="CHEBI:30616"/>
    </ligand>
</feature>
<evidence type="ECO:0000313" key="13">
    <source>
        <dbReference type="EMBL" id="RBP61750.1"/>
    </source>
</evidence>
<dbReference type="Pfam" id="PF16330">
    <property type="entry name" value="MukB_hinge"/>
    <property type="match status" value="1"/>
</dbReference>
<feature type="domain" description="MukB hinge" evidence="12">
    <location>
        <begin position="645"/>
        <end position="810"/>
    </location>
</feature>
<dbReference type="Proteomes" id="UP000253046">
    <property type="component" value="Unassembled WGS sequence"/>
</dbReference>
<sequence length="1479" mass="169643">MIERGKFRSLTLVNWNGFFARTFDLDELVTTLSGGNGAGKSTTMAAFITALIPDLTLLHFRNTTEAGATSGSRDKGLHGKLRAGVCYSTLDVVNSRHQRVLVGVRLQQVAGRDRKVDIKPFTIQGLPTSMQPTQLLTQTVGDRQARVLSLAELKERVEEMEGVQFKQFNSITDYHSLMFDLGVVPRRLRSASDRSKFYRLIEASLYGGISSAITRSLRDYLLPENSGVRKAFQDMEAALRENRMTLEAIRVTQSDRDLFKHLISEATSYVAADYMRHTNERRIHLDSALELRRDLFGSRKQLAAEQYRHVEMARELEEQSEAENDLETDYQGASDHLNLVQTALRQQEKIERYNADLEDLSYRLEEQNEIVEEAREQQAENEARADAAEQEVDELKSQLADYHQALDVQQTRAIQYQQAQQALERARTLCQLPDLTADNADEWLDSYQAKEQEATEMLLMLEQKLSVADAAHSQFEQAYDLVSRIAGAVSRREAWQVARDLLRESSSQRYQAEQVQPLRMRLSELEQRLREQQDAERLLQEFNKRYGQDCQPEELDSLQQELDAQIESLSTLVAEAGERRMALRQELEQIQQRIQQLTARAPVWLAAQETLTQLSEQSGETFADGRQVTSFMQQLLERERETTVERDEIATRKRQIEAQIERLSQPGGSEDPRLNALAERFGGVLLSEIYDDVTLDDAPYFSALYGPSRHGIVVADLSLVREQLAGLDDCPEDLYLIEGDPQSFDDSVFAVEELERAVVVKVAERQWRYSRFPAVPLFGRAAREMRLESLRDEREALAEQYATLSFDVQKTQRLHQSFSRFIGTHLAVVFDDDPEADIRDLTSRRGELERAIANFDGENQQQRQQYEQAKELSAMLNKLIPRLSLLADDSLHDRVEEIRAELAETEASARFIQQHGATLAKLEPMVSVLQNDPQQHEQLKEDYAQAQNAQRHAKQQAFSLTEVVQRRAHFSYTDAVGMLSENSDLNDKLRQRLEQVEAERTKAREQLRQHQSLLTQYSQLQASLKSAYDAKRDMLKELTQELEDIGVRADPDAESRARQRRDELHAALSANRSCRNQLEKQLTFCEAEMESLHKKLRKLERDYHQMREQVVSAKAGWCAVMRLVKDNGVERRLHRRELAYMDGEELRSMSDKALGALRLAVADNEHLRDVLRLSEDPKRPERKIQFYIAVYQHLRERIRQDIIRTDDPVEAIEQMEIELNRLTEELTAREQMLAISSRSVANIIRKTIQREQNRIRMLNQGLQSVAFGQVKSVRLNVNVRETHTTLLNVLAEQQEIHQDLFNSNRLTFSEALAKLYQRLNPEIDMGQRTPQTIGEELLDYRNYLEMEVEVNRGADGWLRAESGALSTGEAIGTGMSILVMVVQSWEEESKRLRGKDISPCRLLFLDEAARLDAKSIATLFELCDRLEMQLIIAAPENISPEKGTTYKLVRKVHQNHEHVHVVGLRGFASDAPEIAERAS</sequence>
<feature type="coiled-coil region" evidence="10">
    <location>
        <begin position="515"/>
        <end position="600"/>
    </location>
</feature>
<evidence type="ECO:0000256" key="2">
    <source>
        <dbReference type="ARBA" id="ARBA00022618"/>
    </source>
</evidence>
<dbReference type="PIRSF" id="PIRSF005246">
    <property type="entry name" value="MukB"/>
    <property type="match status" value="1"/>
</dbReference>
<dbReference type="Gene3D" id="3.40.1140.10">
    <property type="match status" value="2"/>
</dbReference>
<dbReference type="Pfam" id="PF04310">
    <property type="entry name" value="MukB"/>
    <property type="match status" value="1"/>
</dbReference>
<dbReference type="FunFam" id="3.30.70.3500:FF:000001">
    <property type="entry name" value="Chromosome partition protein MukB"/>
    <property type="match status" value="1"/>
</dbReference>
<evidence type="ECO:0000256" key="9">
    <source>
        <dbReference type="ARBA" id="ARBA00023306"/>
    </source>
</evidence>
<keyword evidence="8 10" id="KW-0238">DNA-binding</keyword>
<dbReference type="InterPro" id="IPR007406">
    <property type="entry name" value="MukB_N_dom"/>
</dbReference>
<dbReference type="GO" id="GO:0051301">
    <property type="term" value="P:cell division"/>
    <property type="evidence" value="ECO:0007669"/>
    <property type="project" value="UniProtKB-KW"/>
</dbReference>
<evidence type="ECO:0000256" key="5">
    <source>
        <dbReference type="ARBA" id="ARBA00022840"/>
    </source>
</evidence>
<dbReference type="FunFam" id="3.40.1140.10:FF:000002">
    <property type="entry name" value="Chromosome partition protein MukB"/>
    <property type="match status" value="1"/>
</dbReference>
<comment type="subunit">
    <text evidence="10">Homodimerization via its hinge domain. Binds to DNA via its C-terminal region. Interacts, and probably forms a ternary complex, with MukE and MukF via its C-terminal region. The complex formation is stimulated by calcium or magnesium. Interacts with tubulin-related protein FtsZ.</text>
</comment>
<accession>A0A366I2C3</accession>
<dbReference type="InterPro" id="IPR012090">
    <property type="entry name" value="MukB"/>
</dbReference>
<keyword evidence="9 10" id="KW-0131">Cell cycle</keyword>
<evidence type="ECO:0000256" key="1">
    <source>
        <dbReference type="ARBA" id="ARBA00022490"/>
    </source>
</evidence>
<dbReference type="GO" id="GO:0005524">
    <property type="term" value="F:ATP binding"/>
    <property type="evidence" value="ECO:0007669"/>
    <property type="project" value="UniProtKB-UniRule"/>
</dbReference>
<dbReference type="InterPro" id="IPR032520">
    <property type="entry name" value="MukB_hinge"/>
</dbReference>
<comment type="caution">
    <text evidence="13">The sequence shown here is derived from an EMBL/GenBank/DDBJ whole genome shotgun (WGS) entry which is preliminary data.</text>
</comment>
<evidence type="ECO:0000313" key="14">
    <source>
        <dbReference type="Proteomes" id="UP000253046"/>
    </source>
</evidence>
<name>A0A366I2C3_9GAMM</name>
<evidence type="ECO:0000256" key="3">
    <source>
        <dbReference type="ARBA" id="ARBA00022741"/>
    </source>
</evidence>
<keyword evidence="2 10" id="KW-0132">Cell division</keyword>
<feature type="coiled-coil region" evidence="10">
    <location>
        <begin position="780"/>
        <end position="807"/>
    </location>
</feature>
<feature type="coiled-coil region" evidence="10">
    <location>
        <begin position="838"/>
        <end position="1041"/>
    </location>
</feature>
<dbReference type="SUPFAM" id="SSF52540">
    <property type="entry name" value="P-loop containing nucleoside triphosphate hydrolases"/>
    <property type="match status" value="2"/>
</dbReference>
<keyword evidence="7 10" id="KW-0226">DNA condensation</keyword>
<dbReference type="PANTHER" id="PTHR42963:SF1">
    <property type="entry name" value="DUF4476 DOMAIN-CONTAINING PROTEIN"/>
    <property type="match status" value="1"/>
</dbReference>
<feature type="coiled-coil region" evidence="10">
    <location>
        <begin position="343"/>
        <end position="412"/>
    </location>
</feature>
<comment type="subcellular location">
    <subcellularLocation>
        <location evidence="10">Cytoplasm</location>
        <location evidence="10">Nucleoid</location>
    </subcellularLocation>
    <text evidence="10">Restricted to the nucleoid region.</text>
</comment>
<evidence type="ECO:0000256" key="10">
    <source>
        <dbReference type="HAMAP-Rule" id="MF_01800"/>
    </source>
</evidence>
<dbReference type="EMBL" id="QNRY01000020">
    <property type="protein sequence ID" value="RBP61750.1"/>
    <property type="molecule type" value="Genomic_DNA"/>
</dbReference>
<proteinExistence type="inferred from homology"/>
<keyword evidence="4 10" id="KW-0159">Chromosome partition</keyword>
<dbReference type="HAMAP" id="MF_01800">
    <property type="entry name" value="MukB"/>
    <property type="match status" value="1"/>
</dbReference>
<comment type="function">
    <text evidence="10">Plays a central role in chromosome condensation, segregation and cell cycle progression. Functions as a homodimer, which is essential for chromosome partition. Involved in negative DNA supercoiling in vivo, and by this means organize and compact chromosomes. May achieve or facilitate chromosome segregation by condensation DNA from both sides of a centrally located replisome during cell division.</text>
</comment>